<keyword evidence="4" id="KW-0812">Transmembrane</keyword>
<dbReference type="InterPro" id="IPR050332">
    <property type="entry name" value="GPCR_2"/>
</dbReference>
<dbReference type="PROSITE" id="PS50227">
    <property type="entry name" value="G_PROTEIN_RECEP_F2_3"/>
    <property type="match status" value="1"/>
</dbReference>
<evidence type="ECO:0000313" key="14">
    <source>
        <dbReference type="Ensembl" id="ENSSDUP00000015579.1"/>
    </source>
</evidence>
<evidence type="ECO:0000256" key="1">
    <source>
        <dbReference type="ARBA" id="ARBA00004651"/>
    </source>
</evidence>
<dbReference type="PROSITE" id="PS00649">
    <property type="entry name" value="G_PROTEIN_RECEP_F2_1"/>
    <property type="match status" value="1"/>
</dbReference>
<evidence type="ECO:0000259" key="12">
    <source>
        <dbReference type="PROSITE" id="PS50227"/>
    </source>
</evidence>
<evidence type="ECO:0000256" key="11">
    <source>
        <dbReference type="SAM" id="MobiDB-lite"/>
    </source>
</evidence>
<dbReference type="GO" id="GO:0005886">
    <property type="term" value="C:plasma membrane"/>
    <property type="evidence" value="ECO:0007669"/>
    <property type="project" value="UniProtKB-SubCell"/>
</dbReference>
<protein>
    <submittedName>
        <fullName evidence="14">Secretin receptor</fullName>
    </submittedName>
</protein>
<feature type="domain" description="G-protein coupled receptors family 2 profile 2" evidence="13">
    <location>
        <begin position="112"/>
        <end position="362"/>
    </location>
</feature>
<keyword evidence="5" id="KW-1133">Transmembrane helix</keyword>
<dbReference type="Pfam" id="PF02793">
    <property type="entry name" value="HRM"/>
    <property type="match status" value="1"/>
</dbReference>
<keyword evidence="8" id="KW-0675">Receptor</keyword>
<evidence type="ECO:0000256" key="6">
    <source>
        <dbReference type="ARBA" id="ARBA00023040"/>
    </source>
</evidence>
<dbReference type="GO" id="GO:0017046">
    <property type="term" value="F:peptide hormone binding"/>
    <property type="evidence" value="ECO:0007669"/>
    <property type="project" value="TreeGrafter"/>
</dbReference>
<evidence type="ECO:0000256" key="8">
    <source>
        <dbReference type="ARBA" id="ARBA00023170"/>
    </source>
</evidence>
<evidence type="ECO:0000256" key="2">
    <source>
        <dbReference type="ARBA" id="ARBA00005314"/>
    </source>
</evidence>
<dbReference type="Ensembl" id="ENSSDUT00000015866.1">
    <property type="protein sequence ID" value="ENSSDUP00000015579.1"/>
    <property type="gene ID" value="ENSSDUG00000011300.1"/>
</dbReference>
<dbReference type="GO" id="GO:0015055">
    <property type="term" value="F:secretin receptor activity"/>
    <property type="evidence" value="ECO:0007669"/>
    <property type="project" value="TreeGrafter"/>
</dbReference>
<comment type="subcellular location">
    <subcellularLocation>
        <location evidence="1">Cell membrane</location>
        <topology evidence="1">Multi-pass membrane protein</topology>
    </subcellularLocation>
</comment>
<evidence type="ECO:0000256" key="10">
    <source>
        <dbReference type="ARBA" id="ARBA00023224"/>
    </source>
</evidence>
<feature type="region of interest" description="Disordered" evidence="11">
    <location>
        <begin position="389"/>
        <end position="427"/>
    </location>
</feature>
<dbReference type="PROSITE" id="PS50261">
    <property type="entry name" value="G_PROTEIN_RECEP_F2_4"/>
    <property type="match status" value="1"/>
</dbReference>
<proteinExistence type="inferred from homology"/>
<dbReference type="InterPro" id="IPR000832">
    <property type="entry name" value="GPCR_2_secretin-like"/>
</dbReference>
<keyword evidence="6" id="KW-0297">G-protein coupled receptor</keyword>
<reference evidence="14" key="2">
    <citation type="submission" date="2025-09" db="UniProtKB">
        <authorList>
            <consortium name="Ensembl"/>
        </authorList>
    </citation>
    <scope>IDENTIFICATION</scope>
</reference>
<dbReference type="InterPro" id="IPR036445">
    <property type="entry name" value="GPCR_2_extracell_dom_sf"/>
</dbReference>
<dbReference type="Gene3D" id="1.20.1070.10">
    <property type="entry name" value="Rhodopsin 7-helix transmembrane proteins"/>
    <property type="match status" value="1"/>
</dbReference>
<dbReference type="SMART" id="SM00008">
    <property type="entry name" value="HormR"/>
    <property type="match status" value="1"/>
</dbReference>
<dbReference type="Proteomes" id="UP000261420">
    <property type="component" value="Unplaced"/>
</dbReference>
<feature type="domain" description="G-protein coupled receptors family 2 profile 1" evidence="12">
    <location>
        <begin position="15"/>
        <end position="107"/>
    </location>
</feature>
<dbReference type="GO" id="GO:0008528">
    <property type="term" value="F:G protein-coupled peptide receptor activity"/>
    <property type="evidence" value="ECO:0007669"/>
    <property type="project" value="TreeGrafter"/>
</dbReference>
<comment type="similarity">
    <text evidence="2">Belongs to the G-protein coupled receptor 2 family.</text>
</comment>
<dbReference type="InterPro" id="IPR017983">
    <property type="entry name" value="GPCR_2_secretin-like_CS"/>
</dbReference>
<keyword evidence="10" id="KW-0807">Transducer</keyword>
<evidence type="ECO:0000256" key="9">
    <source>
        <dbReference type="ARBA" id="ARBA00023180"/>
    </source>
</evidence>
<evidence type="ECO:0000256" key="7">
    <source>
        <dbReference type="ARBA" id="ARBA00023136"/>
    </source>
</evidence>
<dbReference type="GO" id="GO:0007166">
    <property type="term" value="P:cell surface receptor signaling pathway"/>
    <property type="evidence" value="ECO:0007669"/>
    <property type="project" value="InterPro"/>
</dbReference>
<evidence type="ECO:0000256" key="5">
    <source>
        <dbReference type="ARBA" id="ARBA00022989"/>
    </source>
</evidence>
<dbReference type="PANTHER" id="PTHR45620:SF13">
    <property type="entry name" value="SECRETIN RECEPTOR"/>
    <property type="match status" value="1"/>
</dbReference>
<dbReference type="STRING" id="41447.ENSSDUP00000015579"/>
<dbReference type="Gene3D" id="4.10.1240.10">
    <property type="entry name" value="GPCR, family 2, extracellular hormone receptor domain"/>
    <property type="match status" value="1"/>
</dbReference>
<dbReference type="InterPro" id="IPR017981">
    <property type="entry name" value="GPCR_2-like_7TM"/>
</dbReference>
<dbReference type="GeneTree" id="ENSGT00940000160618"/>
<keyword evidence="7" id="KW-0472">Membrane</keyword>
<dbReference type="Pfam" id="PF00002">
    <property type="entry name" value="7tm_2"/>
    <property type="match status" value="1"/>
</dbReference>
<sequence>MYLTPVDDWGCCLCSCSPPPAGSEAEESPSSGALRVSVGQRGPPPSCVHCKGMWDDLNCWPPASLGETVSQPCPEFFNSEGTVHRNCTASGWTDLLVPHEDACDSHLYFSYVKTMYTAGYTLSLISLTIAITIFCLSYLFRKLHCTRNYIHIQLFISFILRVIFIFIRDYLLFTNEELYHCDYYPVACKVVLMFSNYSILANYSWLLVESHFLFTLVSRSFFSLKKHLAWYIVLSWGRDKQAHLTFPHYLFLCQRCWETRSHEWIWWILRVPVLLTISVKSFFFYFNLISFKSLFLFKKQFHILRLIKSTFFLVALFGLHYILFVFLPVEVSSTVFKIWTIAELALSSTQGFVVAVLYCFMNGEVRTCHEIQRRWRRWRLTQHLPSRRRQHHSSISHSGTPQTQVSLLPCSPGSPTTGGLPVDTVEM</sequence>
<accession>A0A3B4UA96</accession>
<evidence type="ECO:0000256" key="4">
    <source>
        <dbReference type="ARBA" id="ARBA00022692"/>
    </source>
</evidence>
<keyword evidence="9" id="KW-0325">Glycoprotein</keyword>
<dbReference type="InterPro" id="IPR001879">
    <property type="entry name" value="GPCR_2_extracellular_dom"/>
</dbReference>
<keyword evidence="15" id="KW-1185">Reference proteome</keyword>
<evidence type="ECO:0000259" key="13">
    <source>
        <dbReference type="PROSITE" id="PS50261"/>
    </source>
</evidence>
<reference evidence="14" key="1">
    <citation type="submission" date="2025-08" db="UniProtKB">
        <authorList>
            <consortium name="Ensembl"/>
        </authorList>
    </citation>
    <scope>IDENTIFICATION</scope>
</reference>
<evidence type="ECO:0000256" key="3">
    <source>
        <dbReference type="ARBA" id="ARBA00022475"/>
    </source>
</evidence>
<dbReference type="SUPFAM" id="SSF111418">
    <property type="entry name" value="Hormone receptor domain"/>
    <property type="match status" value="1"/>
</dbReference>
<dbReference type="AlphaFoldDB" id="A0A3B4UA96"/>
<name>A0A3B4UA96_SERDU</name>
<dbReference type="PRINTS" id="PR00249">
    <property type="entry name" value="GPCRSECRETIN"/>
</dbReference>
<dbReference type="GO" id="GO:0007188">
    <property type="term" value="P:adenylate cyclase-modulating G protein-coupled receptor signaling pathway"/>
    <property type="evidence" value="ECO:0007669"/>
    <property type="project" value="TreeGrafter"/>
</dbReference>
<keyword evidence="3" id="KW-1003">Cell membrane</keyword>
<dbReference type="SUPFAM" id="SSF81321">
    <property type="entry name" value="Family A G protein-coupled receptor-like"/>
    <property type="match status" value="1"/>
</dbReference>
<organism evidence="14 15">
    <name type="scientific">Seriola dumerili</name>
    <name type="common">Greater amberjack</name>
    <name type="synonym">Caranx dumerili</name>
    <dbReference type="NCBI Taxonomy" id="41447"/>
    <lineage>
        <taxon>Eukaryota</taxon>
        <taxon>Metazoa</taxon>
        <taxon>Chordata</taxon>
        <taxon>Craniata</taxon>
        <taxon>Vertebrata</taxon>
        <taxon>Euteleostomi</taxon>
        <taxon>Actinopterygii</taxon>
        <taxon>Neopterygii</taxon>
        <taxon>Teleostei</taxon>
        <taxon>Neoteleostei</taxon>
        <taxon>Acanthomorphata</taxon>
        <taxon>Carangaria</taxon>
        <taxon>Carangiformes</taxon>
        <taxon>Carangidae</taxon>
        <taxon>Seriola</taxon>
    </lineage>
</organism>
<evidence type="ECO:0000313" key="15">
    <source>
        <dbReference type="Proteomes" id="UP000261420"/>
    </source>
</evidence>
<dbReference type="PROSITE" id="PS00650">
    <property type="entry name" value="G_PROTEIN_RECEP_F2_2"/>
    <property type="match status" value="1"/>
</dbReference>
<dbReference type="PANTHER" id="PTHR45620">
    <property type="entry name" value="PDF RECEPTOR-LIKE PROTEIN-RELATED"/>
    <property type="match status" value="1"/>
</dbReference>